<dbReference type="Gene3D" id="3.30.200.160">
    <property type="entry name" value="TFIIIC, subcomplex tauA, subunit Sfc1, barrel domain"/>
    <property type="match status" value="1"/>
</dbReference>
<organism evidence="3 4">
    <name type="scientific">Lunasporangiospora selenospora</name>
    <dbReference type="NCBI Taxonomy" id="979761"/>
    <lineage>
        <taxon>Eukaryota</taxon>
        <taxon>Fungi</taxon>
        <taxon>Fungi incertae sedis</taxon>
        <taxon>Mucoromycota</taxon>
        <taxon>Mortierellomycotina</taxon>
        <taxon>Mortierellomycetes</taxon>
        <taxon>Mortierellales</taxon>
        <taxon>Mortierellaceae</taxon>
        <taxon>Lunasporangiospora</taxon>
    </lineage>
</organism>
<dbReference type="OrthoDB" id="5598268at2759"/>
<dbReference type="InterPro" id="IPR042536">
    <property type="entry name" value="TFIIIC_tauA_Sfc1"/>
</dbReference>
<dbReference type="GO" id="GO:0001002">
    <property type="term" value="F:RNA polymerase III type 1 promoter sequence-specific DNA binding"/>
    <property type="evidence" value="ECO:0007669"/>
    <property type="project" value="TreeGrafter"/>
</dbReference>
<dbReference type="EMBL" id="JAABOA010000478">
    <property type="protein sequence ID" value="KAF9584189.1"/>
    <property type="molecule type" value="Genomic_DNA"/>
</dbReference>
<dbReference type="Pfam" id="PF17682">
    <property type="entry name" value="Tau95_N"/>
    <property type="match status" value="1"/>
</dbReference>
<evidence type="ECO:0000313" key="4">
    <source>
        <dbReference type="Proteomes" id="UP000780801"/>
    </source>
</evidence>
<dbReference type="PANTHER" id="PTHR13230:SF5">
    <property type="entry name" value="GENERAL TRANSCRIPTION FACTOR 3C POLYPEPTIDE 5"/>
    <property type="match status" value="1"/>
</dbReference>
<dbReference type="InterPro" id="IPR041499">
    <property type="entry name" value="Tfc1/Sfc1_N"/>
</dbReference>
<dbReference type="GO" id="GO:0006384">
    <property type="term" value="P:transcription initiation at RNA polymerase III promoter"/>
    <property type="evidence" value="ECO:0007669"/>
    <property type="project" value="InterPro"/>
</dbReference>
<dbReference type="AlphaFoldDB" id="A0A9P6FZB0"/>
<feature type="region of interest" description="Disordered" evidence="1">
    <location>
        <begin position="217"/>
        <end position="265"/>
    </location>
</feature>
<keyword evidence="4" id="KW-1185">Reference proteome</keyword>
<name>A0A9P6FZB0_9FUNG</name>
<sequence>MDGPKTSTMELAPLYTAPRDKFFSVEFPGHIKSLDRVKEALGAPLDLRYRIKDPFAIPIQGDTLSTANMLLKATKRYKVKRKPGAQRSLPPYREPTEDDVLYDEDEAPEVTFEMIGMVPKTTRFSGLADYQHIVDPRDELAKIKRDLIDINYEELISIKVDNLNPVEDYSTTQLVPPPYISKANVPMPYKYKARNGTESELGIDDLELDEQLYTRKKGGRRRYKKKKADASSSAVSTNIESDDLEEGEEEERDEEEDEEEGEDDD</sequence>
<feature type="compositionally biased region" description="Basic residues" evidence="1">
    <location>
        <begin position="217"/>
        <end position="227"/>
    </location>
</feature>
<proteinExistence type="predicted"/>
<evidence type="ECO:0000313" key="3">
    <source>
        <dbReference type="EMBL" id="KAF9584189.1"/>
    </source>
</evidence>
<dbReference type="Proteomes" id="UP000780801">
    <property type="component" value="Unassembled WGS sequence"/>
</dbReference>
<feature type="compositionally biased region" description="Acidic residues" evidence="1">
    <location>
        <begin position="240"/>
        <end position="265"/>
    </location>
</feature>
<evidence type="ECO:0000256" key="1">
    <source>
        <dbReference type="SAM" id="MobiDB-lite"/>
    </source>
</evidence>
<gene>
    <name evidence="3" type="primary">TFC1</name>
    <name evidence="3" type="ORF">BGW38_007288</name>
</gene>
<feature type="domain" description="Transcription factor IIIC subunit Tfc1/Sfc1 triple barrel" evidence="2">
    <location>
        <begin position="30"/>
        <end position="132"/>
    </location>
</feature>
<dbReference type="GO" id="GO:0000127">
    <property type="term" value="C:transcription factor TFIIIC complex"/>
    <property type="evidence" value="ECO:0007669"/>
    <property type="project" value="InterPro"/>
</dbReference>
<dbReference type="PANTHER" id="PTHR13230">
    <property type="entry name" value="GENERAL TRANSCRIPTION FACTOR IIIC, POLYPEPTIDE 5"/>
    <property type="match status" value="1"/>
</dbReference>
<accession>A0A9P6FZB0</accession>
<dbReference type="InterPro" id="IPR040454">
    <property type="entry name" value="TF_IIIC_Tfc1/Sfc1"/>
</dbReference>
<dbReference type="GO" id="GO:0001003">
    <property type="term" value="F:RNA polymerase III type 2 promoter sequence-specific DNA binding"/>
    <property type="evidence" value="ECO:0007669"/>
    <property type="project" value="TreeGrafter"/>
</dbReference>
<feature type="compositionally biased region" description="Polar residues" evidence="1">
    <location>
        <begin position="230"/>
        <end position="239"/>
    </location>
</feature>
<comment type="caution">
    <text evidence="3">The sequence shown here is derived from an EMBL/GenBank/DDBJ whole genome shotgun (WGS) entry which is preliminary data.</text>
</comment>
<protein>
    <submittedName>
        <fullName evidence="3">Tau 95 subunit of transcription factor TFIIIC</fullName>
    </submittedName>
</protein>
<evidence type="ECO:0000259" key="2">
    <source>
        <dbReference type="Pfam" id="PF17682"/>
    </source>
</evidence>
<reference evidence="3" key="1">
    <citation type="journal article" date="2020" name="Fungal Divers.">
        <title>Resolving the Mortierellaceae phylogeny through synthesis of multi-gene phylogenetics and phylogenomics.</title>
        <authorList>
            <person name="Vandepol N."/>
            <person name="Liber J."/>
            <person name="Desiro A."/>
            <person name="Na H."/>
            <person name="Kennedy M."/>
            <person name="Barry K."/>
            <person name="Grigoriev I.V."/>
            <person name="Miller A.N."/>
            <person name="O'Donnell K."/>
            <person name="Stajich J.E."/>
            <person name="Bonito G."/>
        </authorList>
    </citation>
    <scope>NUCLEOTIDE SEQUENCE</scope>
    <source>
        <strain evidence="3">KOD1015</strain>
    </source>
</reference>